<sequence>MGSRSAAALVTVAAMLAAGSGMAEPRCSDDLVQLRGDWGRAQFGVEVADDPGERAKGLMGRETLPRSRGMLFVYEEAGPASFWMRNTLIPLDMLFIGPDGTVDRIHRNAEPLDETPIPGGDNVKFVLEINGGLSRALGIDEGSEILHPAVDPDAAAWPCAAS</sequence>
<evidence type="ECO:0000256" key="1">
    <source>
        <dbReference type="SAM" id="SignalP"/>
    </source>
</evidence>
<feature type="chain" id="PRO_5011588559" description="DUF192 domain-containing protein" evidence="1">
    <location>
        <begin position="24"/>
        <end position="162"/>
    </location>
</feature>
<name>A0A1H9V8A9_9RHOB</name>
<evidence type="ECO:0000313" key="2">
    <source>
        <dbReference type="EMBL" id="SES17771.1"/>
    </source>
</evidence>
<dbReference type="OrthoDB" id="9808290at2"/>
<evidence type="ECO:0000313" key="3">
    <source>
        <dbReference type="Proteomes" id="UP000198885"/>
    </source>
</evidence>
<keyword evidence="3" id="KW-1185">Reference proteome</keyword>
<dbReference type="AlphaFoldDB" id="A0A1H9V8A9"/>
<dbReference type="EMBL" id="FOGU01000006">
    <property type="protein sequence ID" value="SES17771.1"/>
    <property type="molecule type" value="Genomic_DNA"/>
</dbReference>
<reference evidence="2 3" key="1">
    <citation type="submission" date="2016-10" db="EMBL/GenBank/DDBJ databases">
        <authorList>
            <person name="de Groot N.N."/>
        </authorList>
    </citation>
    <scope>NUCLEOTIDE SEQUENCE [LARGE SCALE GENOMIC DNA]</scope>
    <source>
        <strain evidence="2 3">DSM 23042</strain>
    </source>
</reference>
<feature type="signal peptide" evidence="1">
    <location>
        <begin position="1"/>
        <end position="23"/>
    </location>
</feature>
<gene>
    <name evidence="2" type="ORF">SAMN04490244_106325</name>
</gene>
<accession>A0A1H9V8A9</accession>
<organism evidence="2 3">
    <name type="scientific">Tranquillimonas rosea</name>
    <dbReference type="NCBI Taxonomy" id="641238"/>
    <lineage>
        <taxon>Bacteria</taxon>
        <taxon>Pseudomonadati</taxon>
        <taxon>Pseudomonadota</taxon>
        <taxon>Alphaproteobacteria</taxon>
        <taxon>Rhodobacterales</taxon>
        <taxon>Roseobacteraceae</taxon>
        <taxon>Tranquillimonas</taxon>
    </lineage>
</organism>
<protein>
    <recommendedName>
        <fullName evidence="4">DUF192 domain-containing protein</fullName>
    </recommendedName>
</protein>
<dbReference type="Proteomes" id="UP000198885">
    <property type="component" value="Unassembled WGS sequence"/>
</dbReference>
<proteinExistence type="predicted"/>
<dbReference type="InterPro" id="IPR038695">
    <property type="entry name" value="Saro_0823-like_sf"/>
</dbReference>
<dbReference type="Gene3D" id="2.60.120.1140">
    <property type="entry name" value="Protein of unknown function DUF192"/>
    <property type="match status" value="1"/>
</dbReference>
<dbReference type="RefSeq" id="WP_092694087.1">
    <property type="nucleotide sequence ID" value="NZ_FOGU01000006.1"/>
</dbReference>
<keyword evidence="1" id="KW-0732">Signal</keyword>
<dbReference type="STRING" id="641238.SAMN04490244_106325"/>
<dbReference type="InterPro" id="IPR003795">
    <property type="entry name" value="DUF192"/>
</dbReference>
<evidence type="ECO:0008006" key="4">
    <source>
        <dbReference type="Google" id="ProtNLM"/>
    </source>
</evidence>
<dbReference type="PANTHER" id="PTHR37953:SF1">
    <property type="entry name" value="UPF0127 PROTEIN MJ1496"/>
    <property type="match status" value="1"/>
</dbReference>
<dbReference type="PANTHER" id="PTHR37953">
    <property type="entry name" value="UPF0127 PROTEIN MJ1496"/>
    <property type="match status" value="1"/>
</dbReference>
<dbReference type="Pfam" id="PF02643">
    <property type="entry name" value="DUF192"/>
    <property type="match status" value="1"/>
</dbReference>